<comment type="caution">
    <text evidence="1">The sequence shown here is derived from an EMBL/GenBank/DDBJ whole genome shotgun (WGS) entry which is preliminary data.</text>
</comment>
<accession>U7UU48</accession>
<name>U7UU48_9FIRM</name>
<proteinExistence type="predicted"/>
<keyword evidence="2" id="KW-1185">Reference proteome</keyword>
<dbReference type="Proteomes" id="UP000017090">
    <property type="component" value="Unassembled WGS sequence"/>
</dbReference>
<protein>
    <submittedName>
        <fullName evidence="1">Uncharacterized protein</fullName>
    </submittedName>
</protein>
<evidence type="ECO:0000313" key="1">
    <source>
        <dbReference type="EMBL" id="ERT62424.1"/>
    </source>
</evidence>
<dbReference type="AlphaFoldDB" id="U7UU48"/>
<dbReference type="EMBL" id="AWXA01000004">
    <property type="protein sequence ID" value="ERT62424.1"/>
    <property type="molecule type" value="Genomic_DNA"/>
</dbReference>
<sequence>MIFVRMSFFPAFFLQSPEGYDTITVDTEKVYCCCLCGTKKEPVGTETY</sequence>
<reference evidence="1 2" key="1">
    <citation type="submission" date="2013-09" db="EMBL/GenBank/DDBJ databases">
        <authorList>
            <person name="Durkin A.S."/>
            <person name="Haft D.R."/>
            <person name="McCorrison J."/>
            <person name="Torralba M."/>
            <person name="Gillis M."/>
            <person name="Haft D.H."/>
            <person name="Methe B."/>
            <person name="Sutton G."/>
            <person name="Nelson K.E."/>
        </authorList>
    </citation>
    <scope>NUCLEOTIDE SEQUENCE [LARGE SCALE GENOMIC DNA]</scope>
    <source>
        <strain evidence="1 2">BV3C16-1</strain>
    </source>
</reference>
<dbReference type="STRING" id="1111454.HMPREF1250_1235"/>
<gene>
    <name evidence="1" type="ORF">HMPREF1250_1235</name>
</gene>
<organism evidence="1 2">
    <name type="scientific">Megasphaera vaginalis</name>
    <name type="common">ex Srinivasan et al. 2021</name>
    <dbReference type="NCBI Taxonomy" id="1111454"/>
    <lineage>
        <taxon>Bacteria</taxon>
        <taxon>Bacillati</taxon>
        <taxon>Bacillota</taxon>
        <taxon>Negativicutes</taxon>
        <taxon>Veillonellales</taxon>
        <taxon>Veillonellaceae</taxon>
        <taxon>Megasphaera</taxon>
    </lineage>
</organism>
<evidence type="ECO:0000313" key="2">
    <source>
        <dbReference type="Proteomes" id="UP000017090"/>
    </source>
</evidence>